<protein>
    <submittedName>
        <fullName evidence="2">Uncharacterized protein</fullName>
    </submittedName>
</protein>
<evidence type="ECO:0000313" key="2">
    <source>
        <dbReference type="EMBL" id="GBP58739.1"/>
    </source>
</evidence>
<sequence>MKKHITTNQEENSEESGREAQQEALEISTKKKLMRILSVQEKERISGKGRNALKAALDSGREIPKKQALDILGKLISDLRSFVAPKVNVHKPIKNQLETIEGVFEKLQKLEAQEQAKDQKTQSRTPKERRSPPLLDDPATDTNTEMDIETEVDTESAFQDSRKRGR</sequence>
<name>A0A4C1X8Q8_EUMVA</name>
<dbReference type="Proteomes" id="UP000299102">
    <property type="component" value="Unassembled WGS sequence"/>
</dbReference>
<feature type="compositionally biased region" description="Basic and acidic residues" evidence="1">
    <location>
        <begin position="111"/>
        <end position="131"/>
    </location>
</feature>
<organism evidence="2 3">
    <name type="scientific">Eumeta variegata</name>
    <name type="common">Bagworm moth</name>
    <name type="synonym">Eumeta japonica</name>
    <dbReference type="NCBI Taxonomy" id="151549"/>
    <lineage>
        <taxon>Eukaryota</taxon>
        <taxon>Metazoa</taxon>
        <taxon>Ecdysozoa</taxon>
        <taxon>Arthropoda</taxon>
        <taxon>Hexapoda</taxon>
        <taxon>Insecta</taxon>
        <taxon>Pterygota</taxon>
        <taxon>Neoptera</taxon>
        <taxon>Endopterygota</taxon>
        <taxon>Lepidoptera</taxon>
        <taxon>Glossata</taxon>
        <taxon>Ditrysia</taxon>
        <taxon>Tineoidea</taxon>
        <taxon>Psychidae</taxon>
        <taxon>Oiketicinae</taxon>
        <taxon>Eumeta</taxon>
    </lineage>
</organism>
<proteinExistence type="predicted"/>
<accession>A0A4C1X8Q8</accession>
<evidence type="ECO:0000313" key="3">
    <source>
        <dbReference type="Proteomes" id="UP000299102"/>
    </source>
</evidence>
<keyword evidence="3" id="KW-1185">Reference proteome</keyword>
<evidence type="ECO:0000256" key="1">
    <source>
        <dbReference type="SAM" id="MobiDB-lite"/>
    </source>
</evidence>
<feature type="region of interest" description="Disordered" evidence="1">
    <location>
        <begin position="1"/>
        <end position="24"/>
    </location>
</feature>
<feature type="region of interest" description="Disordered" evidence="1">
    <location>
        <begin position="111"/>
        <end position="166"/>
    </location>
</feature>
<dbReference type="AlphaFoldDB" id="A0A4C1X8Q8"/>
<dbReference type="EMBL" id="BGZK01000743">
    <property type="protein sequence ID" value="GBP58739.1"/>
    <property type="molecule type" value="Genomic_DNA"/>
</dbReference>
<comment type="caution">
    <text evidence="2">The sequence shown here is derived from an EMBL/GenBank/DDBJ whole genome shotgun (WGS) entry which is preliminary data.</text>
</comment>
<feature type="compositionally biased region" description="Acidic residues" evidence="1">
    <location>
        <begin position="144"/>
        <end position="154"/>
    </location>
</feature>
<dbReference type="OrthoDB" id="8238717at2759"/>
<feature type="compositionally biased region" description="Polar residues" evidence="1">
    <location>
        <begin position="1"/>
        <end position="10"/>
    </location>
</feature>
<gene>
    <name evidence="2" type="ORF">EVAR_35518_1</name>
</gene>
<reference evidence="2 3" key="1">
    <citation type="journal article" date="2019" name="Commun. Biol.">
        <title>The bagworm genome reveals a unique fibroin gene that provides high tensile strength.</title>
        <authorList>
            <person name="Kono N."/>
            <person name="Nakamura H."/>
            <person name="Ohtoshi R."/>
            <person name="Tomita M."/>
            <person name="Numata K."/>
            <person name="Arakawa K."/>
        </authorList>
    </citation>
    <scope>NUCLEOTIDE SEQUENCE [LARGE SCALE GENOMIC DNA]</scope>
</reference>